<comment type="caution">
    <text evidence="13">The sequence shown here is derived from an EMBL/GenBank/DDBJ whole genome shotgun (WGS) entry which is preliminary data.</text>
</comment>
<evidence type="ECO:0000256" key="8">
    <source>
        <dbReference type="ARBA" id="ARBA00023136"/>
    </source>
</evidence>
<proteinExistence type="predicted"/>
<dbReference type="SMART" id="SM00382">
    <property type="entry name" value="AAA"/>
    <property type="match status" value="1"/>
</dbReference>
<dbReference type="InterPro" id="IPR027417">
    <property type="entry name" value="P-loop_NTPase"/>
</dbReference>
<evidence type="ECO:0000313" key="13">
    <source>
        <dbReference type="EMBL" id="MBR0670176.1"/>
    </source>
</evidence>
<dbReference type="PANTHER" id="PTHR24221:SF654">
    <property type="entry name" value="ATP-BINDING CASSETTE SUB-FAMILY B MEMBER 6"/>
    <property type="match status" value="1"/>
</dbReference>
<evidence type="ECO:0000256" key="1">
    <source>
        <dbReference type="ARBA" id="ARBA00004651"/>
    </source>
</evidence>
<dbReference type="PROSITE" id="PS50929">
    <property type="entry name" value="ABC_TM1F"/>
    <property type="match status" value="1"/>
</dbReference>
<feature type="transmembrane region" description="Helical" evidence="10">
    <location>
        <begin position="175"/>
        <end position="194"/>
    </location>
</feature>
<feature type="transmembrane region" description="Helical" evidence="10">
    <location>
        <begin position="99"/>
        <end position="122"/>
    </location>
</feature>
<dbReference type="FunFam" id="3.40.50.300:FF:000299">
    <property type="entry name" value="ABC transporter ATP-binding protein/permease"/>
    <property type="match status" value="1"/>
</dbReference>
<dbReference type="Gene3D" id="3.40.50.300">
    <property type="entry name" value="P-loop containing nucleotide triphosphate hydrolases"/>
    <property type="match status" value="1"/>
</dbReference>
<keyword evidence="2" id="KW-0813">Transport</keyword>
<evidence type="ECO:0000256" key="9">
    <source>
        <dbReference type="SAM" id="MobiDB-lite"/>
    </source>
</evidence>
<dbReference type="Proteomes" id="UP001138751">
    <property type="component" value="Unassembled WGS sequence"/>
</dbReference>
<dbReference type="PROSITE" id="PS00211">
    <property type="entry name" value="ABC_TRANSPORTER_1"/>
    <property type="match status" value="1"/>
</dbReference>
<evidence type="ECO:0000313" key="14">
    <source>
        <dbReference type="Proteomes" id="UP001138751"/>
    </source>
</evidence>
<dbReference type="GO" id="GO:0005524">
    <property type="term" value="F:ATP binding"/>
    <property type="evidence" value="ECO:0007669"/>
    <property type="project" value="UniProtKB-KW"/>
</dbReference>
<evidence type="ECO:0000256" key="3">
    <source>
        <dbReference type="ARBA" id="ARBA00022475"/>
    </source>
</evidence>
<dbReference type="Pfam" id="PF00005">
    <property type="entry name" value="ABC_tran"/>
    <property type="match status" value="1"/>
</dbReference>
<keyword evidence="8 10" id="KW-0472">Membrane</keyword>
<dbReference type="GO" id="GO:0034040">
    <property type="term" value="F:ATPase-coupled lipid transmembrane transporter activity"/>
    <property type="evidence" value="ECO:0007669"/>
    <property type="project" value="TreeGrafter"/>
</dbReference>
<gene>
    <name evidence="13" type="ORF">GXW76_03230</name>
</gene>
<dbReference type="GO" id="GO:0005886">
    <property type="term" value="C:plasma membrane"/>
    <property type="evidence" value="ECO:0007669"/>
    <property type="project" value="UniProtKB-SubCell"/>
</dbReference>
<feature type="transmembrane region" description="Helical" evidence="10">
    <location>
        <begin position="42"/>
        <end position="67"/>
    </location>
</feature>
<feature type="transmembrane region" description="Helical" evidence="10">
    <location>
        <begin position="200"/>
        <end position="219"/>
    </location>
</feature>
<dbReference type="SUPFAM" id="SSF52540">
    <property type="entry name" value="P-loop containing nucleoside triphosphate hydrolases"/>
    <property type="match status" value="1"/>
</dbReference>
<evidence type="ECO:0000256" key="10">
    <source>
        <dbReference type="SAM" id="Phobius"/>
    </source>
</evidence>
<dbReference type="PANTHER" id="PTHR24221">
    <property type="entry name" value="ATP-BINDING CASSETTE SUB-FAMILY B"/>
    <property type="match status" value="1"/>
</dbReference>
<feature type="domain" description="ABC transporter" evidence="11">
    <location>
        <begin position="373"/>
        <end position="608"/>
    </location>
</feature>
<name>A0A9X9WSP7_9PROT</name>
<evidence type="ECO:0000259" key="12">
    <source>
        <dbReference type="PROSITE" id="PS50929"/>
    </source>
</evidence>
<protein>
    <submittedName>
        <fullName evidence="13">ABC transporter ATP-binding protein</fullName>
    </submittedName>
</protein>
<evidence type="ECO:0000256" key="2">
    <source>
        <dbReference type="ARBA" id="ARBA00022448"/>
    </source>
</evidence>
<dbReference type="InterPro" id="IPR039421">
    <property type="entry name" value="Type_1_exporter"/>
</dbReference>
<evidence type="ECO:0000256" key="5">
    <source>
        <dbReference type="ARBA" id="ARBA00022741"/>
    </source>
</evidence>
<evidence type="ECO:0000256" key="4">
    <source>
        <dbReference type="ARBA" id="ARBA00022692"/>
    </source>
</evidence>
<organism evidence="13 14">
    <name type="scientific">Neoroseomonas soli</name>
    <dbReference type="NCBI Taxonomy" id="1081025"/>
    <lineage>
        <taxon>Bacteria</taxon>
        <taxon>Pseudomonadati</taxon>
        <taxon>Pseudomonadota</taxon>
        <taxon>Alphaproteobacteria</taxon>
        <taxon>Acetobacterales</taxon>
        <taxon>Acetobacteraceae</taxon>
        <taxon>Neoroseomonas</taxon>
    </lineage>
</organism>
<keyword evidence="5" id="KW-0547">Nucleotide-binding</keyword>
<dbReference type="EMBL" id="JAAEDM010000005">
    <property type="protein sequence ID" value="MBR0670176.1"/>
    <property type="molecule type" value="Genomic_DNA"/>
</dbReference>
<dbReference type="InterPro" id="IPR003593">
    <property type="entry name" value="AAA+_ATPase"/>
</dbReference>
<accession>A0A9X9WSP7</accession>
<dbReference type="RefSeq" id="WP_211860549.1">
    <property type="nucleotide sequence ID" value="NZ_JAAEDM010000005.1"/>
</dbReference>
<dbReference type="InterPro" id="IPR017871">
    <property type="entry name" value="ABC_transporter-like_CS"/>
</dbReference>
<feature type="domain" description="ABC transmembrane type-1" evidence="12">
    <location>
        <begin position="44"/>
        <end position="339"/>
    </location>
</feature>
<evidence type="ECO:0000256" key="6">
    <source>
        <dbReference type="ARBA" id="ARBA00022840"/>
    </source>
</evidence>
<evidence type="ECO:0000256" key="7">
    <source>
        <dbReference type="ARBA" id="ARBA00022989"/>
    </source>
</evidence>
<dbReference type="SUPFAM" id="SSF90123">
    <property type="entry name" value="ABC transporter transmembrane region"/>
    <property type="match status" value="1"/>
</dbReference>
<dbReference type="PROSITE" id="PS50893">
    <property type="entry name" value="ABC_TRANSPORTER_2"/>
    <property type="match status" value="1"/>
</dbReference>
<keyword evidence="3" id="KW-1003">Cell membrane</keyword>
<reference evidence="13" key="2">
    <citation type="journal article" date="2021" name="Syst. Appl. Microbiol.">
        <title>Roseomonas hellenica sp. nov., isolated from roots of wild-growing Alkanna tinctoria.</title>
        <authorList>
            <person name="Rat A."/>
            <person name="Naranjo H.D."/>
            <person name="Lebbe L."/>
            <person name="Cnockaert M."/>
            <person name="Krigas N."/>
            <person name="Grigoriadou K."/>
            <person name="Maloupa E."/>
            <person name="Willems A."/>
        </authorList>
    </citation>
    <scope>NUCLEOTIDE SEQUENCE</scope>
    <source>
        <strain evidence="13">LMG 31231</strain>
    </source>
</reference>
<feature type="region of interest" description="Disordered" evidence="9">
    <location>
        <begin position="593"/>
        <end position="620"/>
    </location>
</feature>
<dbReference type="Gene3D" id="1.20.1560.10">
    <property type="entry name" value="ABC transporter type 1, transmembrane domain"/>
    <property type="match status" value="1"/>
</dbReference>
<keyword evidence="6 13" id="KW-0067">ATP-binding</keyword>
<dbReference type="AlphaFoldDB" id="A0A9X9WSP7"/>
<dbReference type="InterPro" id="IPR036640">
    <property type="entry name" value="ABC1_TM_sf"/>
</dbReference>
<keyword evidence="4 10" id="KW-0812">Transmembrane</keyword>
<dbReference type="InterPro" id="IPR003439">
    <property type="entry name" value="ABC_transporter-like_ATP-bd"/>
</dbReference>
<dbReference type="GO" id="GO:0140359">
    <property type="term" value="F:ABC-type transporter activity"/>
    <property type="evidence" value="ECO:0007669"/>
    <property type="project" value="InterPro"/>
</dbReference>
<dbReference type="InterPro" id="IPR011527">
    <property type="entry name" value="ABC1_TM_dom"/>
</dbReference>
<dbReference type="Pfam" id="PF00664">
    <property type="entry name" value="ABC_membrane"/>
    <property type="match status" value="1"/>
</dbReference>
<evidence type="ECO:0000259" key="11">
    <source>
        <dbReference type="PROSITE" id="PS50893"/>
    </source>
</evidence>
<sequence length="620" mass="65957">MTPAPQGSPGDDGGRRSGALTRREIGKLLQLAGPQLRALPSLVLLGLAASLAETLGITLVVVFLQLAMAPGEPLPVVGGLLEMVFSTARRFLGTEHADLALMAAIVGLIAAKAGLGLAYSLLASNIRTALSERVRNRLHGRYLTMPYAEVRGYDQGELLDALATSSWALADAAMAVARMVISACSIMVFGAVLFGLSWRITLIAAAGSIALFASLHLLSRRARRLGEEMRQVNHGLALGSLVVLQGLRTIRAFGQERRFQEEFERASGRARTTGMAVEHLHALIPPATEVGYFILLCAVVVVAQASDTPFAITLACVALLYRLQPHLRELEANLLAVAQSEPAMRTVLAMLGDARMPAEPSGNLPFTGTRERIRFEGVGFTHPGASRAALADTSFEIPAGAVTAIIGESGAGKTTIVNLLLRLYHPGSGAILVDGTPLEAISREAWLSRLAVAGQDVELVEGTVADNIRLARPDATEVELRAAAEMAGALDFIVALPEGFDSWVGQQGLNFSGGQRQRIGIARAVLNDPDMLILDEATNALDATLEEEVRDRMRRAFAGRTLVLVTHRLDTALVADHVVHISAGRIVEAGPPASLPDLAAMRRPSFSDRRRPGTASAEIR</sequence>
<comment type="subcellular location">
    <subcellularLocation>
        <location evidence="1">Cell membrane</location>
        <topology evidence="1">Multi-pass membrane protein</topology>
    </subcellularLocation>
</comment>
<keyword evidence="14" id="KW-1185">Reference proteome</keyword>
<keyword evidence="7 10" id="KW-1133">Transmembrane helix</keyword>
<reference evidence="13" key="1">
    <citation type="submission" date="2020-01" db="EMBL/GenBank/DDBJ databases">
        <authorList>
            <person name="Rat A."/>
        </authorList>
    </citation>
    <scope>NUCLEOTIDE SEQUENCE</scope>
    <source>
        <strain evidence="13">LMG 31231</strain>
    </source>
</reference>
<dbReference type="GO" id="GO:0016887">
    <property type="term" value="F:ATP hydrolysis activity"/>
    <property type="evidence" value="ECO:0007669"/>
    <property type="project" value="InterPro"/>
</dbReference>